<feature type="compositionally biased region" description="Polar residues" evidence="1">
    <location>
        <begin position="125"/>
        <end position="134"/>
    </location>
</feature>
<feature type="region of interest" description="Disordered" evidence="1">
    <location>
        <begin position="1"/>
        <end position="292"/>
    </location>
</feature>
<dbReference type="EMBL" id="CAJFDH010000003">
    <property type="protein sequence ID" value="CAD5214714.1"/>
    <property type="molecule type" value="Genomic_DNA"/>
</dbReference>
<evidence type="ECO:0000256" key="1">
    <source>
        <dbReference type="SAM" id="MobiDB-lite"/>
    </source>
</evidence>
<feature type="compositionally biased region" description="Acidic residues" evidence="1">
    <location>
        <begin position="219"/>
        <end position="228"/>
    </location>
</feature>
<evidence type="ECO:0000313" key="2">
    <source>
        <dbReference type="EMBL" id="CAD5214714.1"/>
    </source>
</evidence>
<sequence>MTEAEQPITTKEVENHQNDAQPSEVNNNTTPNNDVDAPESMETSCNLRKRRQSDAVHESMDSSDAKRRRQSDAGVYNQKRHRLEEVEHVDEEALQNSTKVQNGHGADFSDHHNANDLHHDATDFSGVNQNSTQVKMGDSANSHDKIEDSTKVHDEVHDSSEVKEGLNSTEVKTSLESSNTHDEVHNVNHVASHGIHTSDDVEAIRSIGQETAEILNKNDEDDDEEEDADSKKAEVSTIGSAQSLEELEAQKEADAEAAADIPEVQIVIESVEETEIKPPTLEGEPPQVETHEEVVVTSQPVASKEENSQVSVISIEEVTVAVQPPAVLNAGPLDSLAAPPILPIQTDGMEPELPEDIVDAPNGQFNVNGEDPPTDVVPGEASDKEPVALQTDNATKPCGAQDEDVQAQAVAATENASEPSGEACQPAADNA</sequence>
<protein>
    <submittedName>
        <fullName evidence="2">Uncharacterized protein</fullName>
    </submittedName>
</protein>
<organism evidence="2 3">
    <name type="scientific">Bursaphelenchus okinawaensis</name>
    <dbReference type="NCBI Taxonomy" id="465554"/>
    <lineage>
        <taxon>Eukaryota</taxon>
        <taxon>Metazoa</taxon>
        <taxon>Ecdysozoa</taxon>
        <taxon>Nematoda</taxon>
        <taxon>Chromadorea</taxon>
        <taxon>Rhabditida</taxon>
        <taxon>Tylenchina</taxon>
        <taxon>Tylenchomorpha</taxon>
        <taxon>Aphelenchoidea</taxon>
        <taxon>Aphelenchoididae</taxon>
        <taxon>Bursaphelenchus</taxon>
    </lineage>
</organism>
<evidence type="ECO:0000313" key="3">
    <source>
        <dbReference type="Proteomes" id="UP000614601"/>
    </source>
</evidence>
<feature type="compositionally biased region" description="Basic and acidic residues" evidence="1">
    <location>
        <begin position="52"/>
        <end position="65"/>
    </location>
</feature>
<dbReference type="Proteomes" id="UP000783686">
    <property type="component" value="Unassembled WGS sequence"/>
</dbReference>
<feature type="region of interest" description="Disordered" evidence="1">
    <location>
        <begin position="341"/>
        <end position="431"/>
    </location>
</feature>
<name>A0A811KHS9_9BILA</name>
<feature type="compositionally biased region" description="Polar residues" evidence="1">
    <location>
        <begin position="166"/>
        <end position="178"/>
    </location>
</feature>
<gene>
    <name evidence="2" type="ORF">BOKJ2_LOCUS5731</name>
</gene>
<keyword evidence="3" id="KW-1185">Reference proteome</keyword>
<dbReference type="AlphaFoldDB" id="A0A811KHS9"/>
<dbReference type="Proteomes" id="UP000614601">
    <property type="component" value="Unassembled WGS sequence"/>
</dbReference>
<feature type="compositionally biased region" description="Basic and acidic residues" evidence="1">
    <location>
        <begin position="141"/>
        <end position="164"/>
    </location>
</feature>
<dbReference type="EMBL" id="CAJFCW020000003">
    <property type="protein sequence ID" value="CAG9103155.1"/>
    <property type="molecule type" value="Genomic_DNA"/>
</dbReference>
<feature type="compositionally biased region" description="Acidic residues" evidence="1">
    <location>
        <begin position="349"/>
        <end position="358"/>
    </location>
</feature>
<accession>A0A811KHS9</accession>
<feature type="compositionally biased region" description="Basic and acidic residues" evidence="1">
    <location>
        <begin position="107"/>
        <end position="122"/>
    </location>
</feature>
<proteinExistence type="predicted"/>
<feature type="compositionally biased region" description="Low complexity" evidence="1">
    <location>
        <begin position="25"/>
        <end position="35"/>
    </location>
</feature>
<reference evidence="2" key="1">
    <citation type="submission" date="2020-09" db="EMBL/GenBank/DDBJ databases">
        <authorList>
            <person name="Kikuchi T."/>
        </authorList>
    </citation>
    <scope>NUCLEOTIDE SEQUENCE</scope>
    <source>
        <strain evidence="2">SH1</strain>
    </source>
</reference>
<comment type="caution">
    <text evidence="2">The sequence shown here is derived from an EMBL/GenBank/DDBJ whole genome shotgun (WGS) entry which is preliminary data.</text>
</comment>
<dbReference type="OrthoDB" id="10682854at2759"/>